<name>A0AAW6B9Z8_LACAM</name>
<dbReference type="CDD" id="cd00085">
    <property type="entry name" value="HNHc"/>
    <property type="match status" value="1"/>
</dbReference>
<gene>
    <name evidence="2" type="ORF">ODV14_04135</name>
</gene>
<dbReference type="Gene3D" id="1.10.30.50">
    <property type="match status" value="1"/>
</dbReference>
<dbReference type="Pfam" id="PF01844">
    <property type="entry name" value="HNH"/>
    <property type="match status" value="1"/>
</dbReference>
<dbReference type="EMBL" id="JAOTHD010000009">
    <property type="protein sequence ID" value="MDB6246532.1"/>
    <property type="molecule type" value="Genomic_DNA"/>
</dbReference>
<dbReference type="InterPro" id="IPR003615">
    <property type="entry name" value="HNH_nuc"/>
</dbReference>
<organism evidence="2 3">
    <name type="scientific">Lactobacillus amylovorus</name>
    <dbReference type="NCBI Taxonomy" id="1604"/>
    <lineage>
        <taxon>Bacteria</taxon>
        <taxon>Bacillati</taxon>
        <taxon>Bacillota</taxon>
        <taxon>Bacilli</taxon>
        <taxon>Lactobacillales</taxon>
        <taxon>Lactobacillaceae</taxon>
        <taxon>Lactobacillus</taxon>
    </lineage>
</organism>
<dbReference type="GO" id="GO:0003676">
    <property type="term" value="F:nucleic acid binding"/>
    <property type="evidence" value="ECO:0007669"/>
    <property type="project" value="InterPro"/>
</dbReference>
<accession>A0AAW6B9Z8</accession>
<evidence type="ECO:0000313" key="2">
    <source>
        <dbReference type="EMBL" id="MDB6246532.1"/>
    </source>
</evidence>
<comment type="caution">
    <text evidence="2">The sequence shown here is derived from an EMBL/GenBank/DDBJ whole genome shotgun (WGS) entry which is preliminary data.</text>
</comment>
<sequence>MDHRIPIAAGGNNEDENLILSCAQCNECKNDKIFSSQYQFYINDSSEIVGTVRPYQLVRKQKNIDQDVYLTLYTNSSNGYSNRTSDGYQRIAEWNWRYENELTKLTDSEAKLIIKYHNLLLKKVKN</sequence>
<dbReference type="AlphaFoldDB" id="A0AAW6B9Z8"/>
<reference evidence="2" key="1">
    <citation type="journal article" date="2022" name="Microorganisms">
        <title>Antibiotic Susceptibility, Resistance Gene Determinants and Corresponding Genomic Regions in Lactobacillus amylovorus Isolates Derived from Wild Boars and Domestic Pigs.</title>
        <authorList>
            <person name="Moravkova M."/>
            <person name="Kostovova I."/>
            <person name="Kavanova K."/>
            <person name="Pechar R."/>
            <person name="Stanek S."/>
            <person name="Brychta A."/>
            <person name="Zeman M."/>
            <person name="Kubasova T."/>
        </authorList>
    </citation>
    <scope>NUCLEOTIDE SEQUENCE</scope>
    <source>
        <strain evidence="2">M597B</strain>
    </source>
</reference>
<dbReference type="RefSeq" id="WP_271326917.1">
    <property type="nucleotide sequence ID" value="NZ_JAOTHD010000009.1"/>
</dbReference>
<dbReference type="Proteomes" id="UP001141961">
    <property type="component" value="Unassembled WGS sequence"/>
</dbReference>
<feature type="domain" description="HNH" evidence="1">
    <location>
        <begin position="1"/>
        <end position="32"/>
    </location>
</feature>
<protein>
    <submittedName>
        <fullName evidence="2">HNH endonuclease</fullName>
    </submittedName>
</protein>
<dbReference type="GO" id="GO:0008270">
    <property type="term" value="F:zinc ion binding"/>
    <property type="evidence" value="ECO:0007669"/>
    <property type="project" value="InterPro"/>
</dbReference>
<keyword evidence="2" id="KW-0540">Nuclease</keyword>
<dbReference type="GO" id="GO:0004519">
    <property type="term" value="F:endonuclease activity"/>
    <property type="evidence" value="ECO:0007669"/>
    <property type="project" value="UniProtKB-KW"/>
</dbReference>
<keyword evidence="2" id="KW-0378">Hydrolase</keyword>
<evidence type="ECO:0000259" key="1">
    <source>
        <dbReference type="Pfam" id="PF01844"/>
    </source>
</evidence>
<keyword evidence="2" id="KW-0255">Endonuclease</keyword>
<evidence type="ECO:0000313" key="3">
    <source>
        <dbReference type="Proteomes" id="UP001141961"/>
    </source>
</evidence>
<reference evidence="2" key="2">
    <citation type="submission" date="2022-10" db="EMBL/GenBank/DDBJ databases">
        <authorList>
            <person name="Kostovova I."/>
            <person name="Moravkova M."/>
            <person name="Pechar R."/>
        </authorList>
    </citation>
    <scope>NUCLEOTIDE SEQUENCE</scope>
    <source>
        <strain evidence="2">M597B</strain>
    </source>
</reference>
<dbReference type="InterPro" id="IPR002711">
    <property type="entry name" value="HNH"/>
</dbReference>
<proteinExistence type="predicted"/>